<dbReference type="Pfam" id="PF17886">
    <property type="entry name" value="ArsA_HSP20"/>
    <property type="match status" value="1"/>
</dbReference>
<dbReference type="InterPro" id="IPR040612">
    <property type="entry name" value="ArsA_HSP20-like"/>
</dbReference>
<dbReference type="InterPro" id="IPR027417">
    <property type="entry name" value="P-loop_NTPase"/>
</dbReference>
<dbReference type="InterPro" id="IPR053262">
    <property type="entry name" value="ArsA_ATPase-like"/>
</dbReference>
<evidence type="ECO:0000313" key="5">
    <source>
        <dbReference type="EMBL" id="GHP08856.1"/>
    </source>
</evidence>
<name>A0A830HN41_9CHLO</name>
<reference evidence="5" key="1">
    <citation type="submission" date="2020-10" db="EMBL/GenBank/DDBJ databases">
        <title>Unveiling of a novel bifunctional photoreceptor, Dualchrome1, isolated from a cosmopolitan green alga.</title>
        <authorList>
            <person name="Suzuki S."/>
            <person name="Kawachi M."/>
        </authorList>
    </citation>
    <scope>NUCLEOTIDE SEQUENCE</scope>
    <source>
        <strain evidence="5">NIES 2893</strain>
    </source>
</reference>
<sequence length="423" mass="44293">MMQRSSGSLLPRSHAARSHAARARSQQRTSAAAAAPKASSSPIVVTTVGKGGVGKTHAALALSISQASQNKRVLYLSTHADASPEYALQMLPPTRLPTTPTAAAPELGLPSTLFLQRIESTALLDDAYEEAKKADADFGISTAIKTATNDSANFELPKKKTIPLVAGMDPWLLLGYLLRRVIHSDKYYDVVVVDGLSTTEAARLAATPVRAKWLSERARDEVKASDAGRIVLPTVEMAASSVLTDNATTGGNSDYERLRNLLDDAADLVTNPKRFIGVLVTQAGNAAASDAAARAWGALAIAGAPCGAVWMRGGEEDDGEKFSPLVSIATAENASLSDLVATVPDSFLDDAVSTSVPPPLEVSSDCLRVHLPLVPKTDVKVSLSGSEVVVEACGSRRAIPLPAGRSKVAGAKADNNVLEIKLE</sequence>
<evidence type="ECO:0008006" key="7">
    <source>
        <dbReference type="Google" id="ProtNLM"/>
    </source>
</evidence>
<evidence type="ECO:0000256" key="1">
    <source>
        <dbReference type="ARBA" id="ARBA00011040"/>
    </source>
</evidence>
<dbReference type="OrthoDB" id="1909609at2759"/>
<evidence type="ECO:0000256" key="2">
    <source>
        <dbReference type="SAM" id="MobiDB-lite"/>
    </source>
</evidence>
<organism evidence="5 6">
    <name type="scientific">Pycnococcus provasolii</name>
    <dbReference type="NCBI Taxonomy" id="41880"/>
    <lineage>
        <taxon>Eukaryota</taxon>
        <taxon>Viridiplantae</taxon>
        <taxon>Chlorophyta</taxon>
        <taxon>Pseudoscourfieldiophyceae</taxon>
        <taxon>Pseudoscourfieldiales</taxon>
        <taxon>Pycnococcaceae</taxon>
        <taxon>Pycnococcus</taxon>
    </lineage>
</organism>
<dbReference type="PANTHER" id="PTHR43868:SF1">
    <property type="entry name" value="P-LOOP CONTAINING NUCLEOSIDE TRIPHOSPHATE HYDROLASES SUPERFAMILY PROTEIN"/>
    <property type="match status" value="1"/>
</dbReference>
<protein>
    <recommendedName>
        <fullName evidence="7">Anion-transporting ATPase-like domain-containing protein</fullName>
    </recommendedName>
</protein>
<dbReference type="InterPro" id="IPR025723">
    <property type="entry name" value="ArsA/GET3_ATPase-like"/>
</dbReference>
<comment type="caution">
    <text evidence="5">The sequence shown here is derived from an EMBL/GenBank/DDBJ whole genome shotgun (WGS) entry which is preliminary data.</text>
</comment>
<dbReference type="InterPro" id="IPR008978">
    <property type="entry name" value="HSP20-like_chaperone"/>
</dbReference>
<proteinExistence type="inferred from homology"/>
<dbReference type="PANTHER" id="PTHR43868">
    <property type="entry name" value="OS02G0711200 PROTEIN"/>
    <property type="match status" value="1"/>
</dbReference>
<accession>A0A830HN41</accession>
<keyword evidence="6" id="KW-1185">Reference proteome</keyword>
<dbReference type="Gene3D" id="3.40.50.300">
    <property type="entry name" value="P-loop containing nucleotide triphosphate hydrolases"/>
    <property type="match status" value="1"/>
</dbReference>
<comment type="similarity">
    <text evidence="1">Belongs to the arsA ATPase family.</text>
</comment>
<feature type="domain" description="ArsA/GET3 Anion-transporting ATPase-like" evidence="3">
    <location>
        <begin position="45"/>
        <end position="223"/>
    </location>
</feature>
<feature type="domain" description="ArsA HSP20-like" evidence="4">
    <location>
        <begin position="367"/>
        <end position="421"/>
    </location>
</feature>
<dbReference type="AlphaFoldDB" id="A0A830HN41"/>
<evidence type="ECO:0000259" key="4">
    <source>
        <dbReference type="Pfam" id="PF17886"/>
    </source>
</evidence>
<evidence type="ECO:0000259" key="3">
    <source>
        <dbReference type="Pfam" id="PF02374"/>
    </source>
</evidence>
<dbReference type="Pfam" id="PF02374">
    <property type="entry name" value="ArsA_ATPase"/>
    <property type="match status" value="1"/>
</dbReference>
<dbReference type="Gene3D" id="2.60.40.790">
    <property type="match status" value="1"/>
</dbReference>
<dbReference type="Proteomes" id="UP000660262">
    <property type="component" value="Unassembled WGS sequence"/>
</dbReference>
<evidence type="ECO:0000313" key="6">
    <source>
        <dbReference type="Proteomes" id="UP000660262"/>
    </source>
</evidence>
<gene>
    <name evidence="5" type="ORF">PPROV_000759300</name>
</gene>
<dbReference type="EMBL" id="BNJQ01000022">
    <property type="protein sequence ID" value="GHP08856.1"/>
    <property type="molecule type" value="Genomic_DNA"/>
</dbReference>
<feature type="compositionally biased region" description="Low complexity" evidence="2">
    <location>
        <begin position="23"/>
        <end position="38"/>
    </location>
</feature>
<feature type="region of interest" description="Disordered" evidence="2">
    <location>
        <begin position="1"/>
        <end position="38"/>
    </location>
</feature>
<dbReference type="SUPFAM" id="SSF52540">
    <property type="entry name" value="P-loop containing nucleoside triphosphate hydrolases"/>
    <property type="match status" value="1"/>
</dbReference>